<feature type="compositionally biased region" description="Pro residues" evidence="1">
    <location>
        <begin position="15"/>
        <end position="28"/>
    </location>
</feature>
<evidence type="ECO:0000313" key="2">
    <source>
        <dbReference type="EMBL" id="GAV66862.1"/>
    </source>
</evidence>
<accession>A0A1Q3BG83</accession>
<dbReference type="GO" id="GO:0007005">
    <property type="term" value="P:mitochondrion organization"/>
    <property type="evidence" value="ECO:0007669"/>
    <property type="project" value="InterPro"/>
</dbReference>
<dbReference type="GO" id="GO:0005739">
    <property type="term" value="C:mitochondrion"/>
    <property type="evidence" value="ECO:0007669"/>
    <property type="project" value="TreeGrafter"/>
</dbReference>
<dbReference type="STRING" id="3775.A0A1Q3BG83"/>
<dbReference type="PANTHER" id="PTHR13523:SF18">
    <property type="entry name" value="CHCH DOMAIN-CONTAINING PROTEIN"/>
    <property type="match status" value="1"/>
</dbReference>
<dbReference type="InParanoid" id="A0A1Q3BG83"/>
<reference evidence="3" key="1">
    <citation type="submission" date="2016-04" db="EMBL/GenBank/DDBJ databases">
        <title>Cephalotus genome sequencing.</title>
        <authorList>
            <person name="Fukushima K."/>
            <person name="Hasebe M."/>
            <person name="Fang X."/>
        </authorList>
    </citation>
    <scope>NUCLEOTIDE SEQUENCE [LARGE SCALE GENOMIC DNA]</scope>
    <source>
        <strain evidence="3">cv. St1</strain>
    </source>
</reference>
<evidence type="ECO:0000256" key="1">
    <source>
        <dbReference type="SAM" id="MobiDB-lite"/>
    </source>
</evidence>
<dbReference type="OrthoDB" id="1106148at2759"/>
<dbReference type="Proteomes" id="UP000187406">
    <property type="component" value="Unassembled WGS sequence"/>
</dbReference>
<organism evidence="2 3">
    <name type="scientific">Cephalotus follicularis</name>
    <name type="common">Albany pitcher plant</name>
    <dbReference type="NCBI Taxonomy" id="3775"/>
    <lineage>
        <taxon>Eukaryota</taxon>
        <taxon>Viridiplantae</taxon>
        <taxon>Streptophyta</taxon>
        <taxon>Embryophyta</taxon>
        <taxon>Tracheophyta</taxon>
        <taxon>Spermatophyta</taxon>
        <taxon>Magnoliopsida</taxon>
        <taxon>eudicotyledons</taxon>
        <taxon>Gunneridae</taxon>
        <taxon>Pentapetalae</taxon>
        <taxon>rosids</taxon>
        <taxon>fabids</taxon>
        <taxon>Oxalidales</taxon>
        <taxon>Cephalotaceae</taxon>
        <taxon>Cephalotus</taxon>
    </lineage>
</organism>
<dbReference type="EMBL" id="BDDD01000503">
    <property type="protein sequence ID" value="GAV66862.1"/>
    <property type="molecule type" value="Genomic_DNA"/>
</dbReference>
<dbReference type="AlphaFoldDB" id="A0A1Q3BG83"/>
<dbReference type="InterPro" id="IPR055304">
    <property type="entry name" value="CHCHD2/10-like"/>
</dbReference>
<evidence type="ECO:0008006" key="4">
    <source>
        <dbReference type="Google" id="ProtNLM"/>
    </source>
</evidence>
<evidence type="ECO:0000313" key="3">
    <source>
        <dbReference type="Proteomes" id="UP000187406"/>
    </source>
</evidence>
<keyword evidence="3" id="KW-1185">Reference proteome</keyword>
<proteinExistence type="predicted"/>
<name>A0A1Q3BG83_CEPFO</name>
<sequence length="132" mass="13792">MCGLVYIAVPAPPPHPAAHSPAPNPHPNPAAHSPEGGNKGLGVADGFFFSIGSAVAHRVADAVMGPRVIKQQTVPSSAPAMASDACNAQSKSFLDCLNNYESDISKCQDYFNMLQVCSRGKGAILGMHLHQQ</sequence>
<comment type="caution">
    <text evidence="2">The sequence shown here is derived from an EMBL/GenBank/DDBJ whole genome shotgun (WGS) entry which is preliminary data.</text>
</comment>
<gene>
    <name evidence="2" type="ORF">CFOL_v3_10372</name>
</gene>
<dbReference type="PANTHER" id="PTHR13523">
    <property type="entry name" value="COILED-COIL-HELIX-COILED-COIL-HELIX DOMAIN CONTAINING 2/NUR77"/>
    <property type="match status" value="1"/>
</dbReference>
<dbReference type="GO" id="GO:0005634">
    <property type="term" value="C:nucleus"/>
    <property type="evidence" value="ECO:0007669"/>
    <property type="project" value="TreeGrafter"/>
</dbReference>
<feature type="region of interest" description="Disordered" evidence="1">
    <location>
        <begin position="15"/>
        <end position="38"/>
    </location>
</feature>
<protein>
    <recommendedName>
        <fullName evidence="4">CHCH domain-containing protein</fullName>
    </recommendedName>
</protein>